<dbReference type="InterPro" id="IPR014729">
    <property type="entry name" value="Rossmann-like_a/b/a_fold"/>
</dbReference>
<dbReference type="EMBL" id="BMFF01000005">
    <property type="protein sequence ID" value="GGD06893.1"/>
    <property type="molecule type" value="Genomic_DNA"/>
</dbReference>
<evidence type="ECO:0000313" key="4">
    <source>
        <dbReference type="Proteomes" id="UP000638188"/>
    </source>
</evidence>
<dbReference type="Pfam" id="PF00582">
    <property type="entry name" value="Usp"/>
    <property type="match status" value="2"/>
</dbReference>
<dbReference type="InterPro" id="IPR006016">
    <property type="entry name" value="UspA"/>
</dbReference>
<keyword evidence="4" id="KW-1185">Reference proteome</keyword>
<feature type="domain" description="UspA" evidence="2">
    <location>
        <begin position="196"/>
        <end position="257"/>
    </location>
</feature>
<dbReference type="PANTHER" id="PTHR46268:SF6">
    <property type="entry name" value="UNIVERSAL STRESS PROTEIN UP12"/>
    <property type="match status" value="1"/>
</dbReference>
<dbReference type="CDD" id="cd00293">
    <property type="entry name" value="USP-like"/>
    <property type="match status" value="2"/>
</dbReference>
<comment type="similarity">
    <text evidence="1">Belongs to the universal stress protein A family.</text>
</comment>
<dbReference type="RefSeq" id="WP_150277923.1">
    <property type="nucleotide sequence ID" value="NZ_BMFF01000005.1"/>
</dbReference>
<accession>A0ABQ1PYB2</accession>
<dbReference type="PRINTS" id="PR01438">
    <property type="entry name" value="UNVRSLSTRESS"/>
</dbReference>
<protein>
    <recommendedName>
        <fullName evidence="2">UspA domain-containing protein</fullName>
    </recommendedName>
</protein>
<reference evidence="4" key="1">
    <citation type="journal article" date="2019" name="Int. J. Syst. Evol. Microbiol.">
        <title>The Global Catalogue of Microorganisms (GCM) 10K type strain sequencing project: providing services to taxonomists for standard genome sequencing and annotation.</title>
        <authorList>
            <consortium name="The Broad Institute Genomics Platform"/>
            <consortium name="The Broad Institute Genome Sequencing Center for Infectious Disease"/>
            <person name="Wu L."/>
            <person name="Ma J."/>
        </authorList>
    </citation>
    <scope>NUCLEOTIDE SEQUENCE [LARGE SCALE GENOMIC DNA]</scope>
    <source>
        <strain evidence="4">CGMCC 1.12482</strain>
    </source>
</reference>
<evidence type="ECO:0000259" key="2">
    <source>
        <dbReference type="Pfam" id="PF00582"/>
    </source>
</evidence>
<evidence type="ECO:0000256" key="1">
    <source>
        <dbReference type="ARBA" id="ARBA00008791"/>
    </source>
</evidence>
<proteinExistence type="inferred from homology"/>
<sequence>MLKHCLLSVDYSEGWERTLDHLPVIAKLLGLTRVTLVHVIETHKRQHIEDSDGAIEGRLKNLAEQISNDSGMSVDYRLHHGFPASELLNAARKVGADVVVALNRSHSSGRDLFRGNIALNLARMTRIPLLILPMDSKVAEPDGGIMLATDGSNSGQHAERFFRELMGRGNQGLVVWVDEGDNDANSLLDGLCSDHSNVSVQRLKGTPGKEVAKAAQREEVTLLLMGKRGATPINELPLGSVAEYVARESHNPVMLIP</sequence>
<comment type="caution">
    <text evidence="3">The sequence shown here is derived from an EMBL/GenBank/DDBJ whole genome shotgun (WGS) entry which is preliminary data.</text>
</comment>
<dbReference type="SUPFAM" id="SSF52402">
    <property type="entry name" value="Adenine nucleotide alpha hydrolases-like"/>
    <property type="match status" value="2"/>
</dbReference>
<evidence type="ECO:0000313" key="3">
    <source>
        <dbReference type="EMBL" id="GGD06893.1"/>
    </source>
</evidence>
<gene>
    <name evidence="3" type="ORF">GCM10007418_27400</name>
</gene>
<organism evidence="3 4">
    <name type="scientific">Halopseudomonas salina</name>
    <dbReference type="NCBI Taxonomy" id="1323744"/>
    <lineage>
        <taxon>Bacteria</taxon>
        <taxon>Pseudomonadati</taxon>
        <taxon>Pseudomonadota</taxon>
        <taxon>Gammaproteobacteria</taxon>
        <taxon>Pseudomonadales</taxon>
        <taxon>Pseudomonadaceae</taxon>
        <taxon>Halopseudomonas</taxon>
    </lineage>
</organism>
<feature type="domain" description="UspA" evidence="2">
    <location>
        <begin position="1"/>
        <end position="133"/>
    </location>
</feature>
<dbReference type="Proteomes" id="UP000638188">
    <property type="component" value="Unassembled WGS sequence"/>
</dbReference>
<dbReference type="PANTHER" id="PTHR46268">
    <property type="entry name" value="STRESS RESPONSE PROTEIN NHAX"/>
    <property type="match status" value="1"/>
</dbReference>
<name>A0ABQ1PYB2_9GAMM</name>
<dbReference type="Gene3D" id="3.40.50.620">
    <property type="entry name" value="HUPs"/>
    <property type="match status" value="2"/>
</dbReference>
<dbReference type="InterPro" id="IPR006015">
    <property type="entry name" value="Universal_stress_UspA"/>
</dbReference>